<evidence type="ECO:0000313" key="3">
    <source>
        <dbReference type="Proteomes" id="UP000594638"/>
    </source>
</evidence>
<dbReference type="AlphaFoldDB" id="A0A8S0TVJ2"/>
<feature type="compositionally biased region" description="Basic and acidic residues" evidence="1">
    <location>
        <begin position="107"/>
        <end position="121"/>
    </location>
</feature>
<feature type="region of interest" description="Disordered" evidence="1">
    <location>
        <begin position="48"/>
        <end position="156"/>
    </location>
</feature>
<dbReference type="Gene3D" id="6.10.250.3260">
    <property type="match status" value="1"/>
</dbReference>
<accession>A0A8S0TVJ2</accession>
<comment type="caution">
    <text evidence="2">The sequence shown here is derived from an EMBL/GenBank/DDBJ whole genome shotgun (WGS) entry which is preliminary data.</text>
</comment>
<organism evidence="2 3">
    <name type="scientific">Olea europaea subsp. europaea</name>
    <dbReference type="NCBI Taxonomy" id="158383"/>
    <lineage>
        <taxon>Eukaryota</taxon>
        <taxon>Viridiplantae</taxon>
        <taxon>Streptophyta</taxon>
        <taxon>Embryophyta</taxon>
        <taxon>Tracheophyta</taxon>
        <taxon>Spermatophyta</taxon>
        <taxon>Magnoliopsida</taxon>
        <taxon>eudicotyledons</taxon>
        <taxon>Gunneridae</taxon>
        <taxon>Pentapetalae</taxon>
        <taxon>asterids</taxon>
        <taxon>lamiids</taxon>
        <taxon>Lamiales</taxon>
        <taxon>Oleaceae</taxon>
        <taxon>Oleeae</taxon>
        <taxon>Olea</taxon>
    </lineage>
</organism>
<gene>
    <name evidence="2" type="ORF">OLEA9_A029080</name>
</gene>
<protein>
    <submittedName>
        <fullName evidence="2">Uncharacterized protein</fullName>
    </submittedName>
</protein>
<sequence length="307" mass="33662">MRLRTVKLEIIQHVNEEFARLRDFISTLVPPFSGTSISATAPVVNESNIWDNPHEDVDGGDMDLCPDDGGRPSPIENLKVNGGDERSPHDNDHAEEIEMQEVNAGEGSDKRSPHDDNHADEGEMQEVNDPRETVPTLPSDDNEEGPSAHDITEVNGRQQVHSEGCFLMCVDRGVMRNFCRMIKSTDKMKAEAKSRGVVISTKNQPNGPTPGFMPEACASTALVILPQLFTSTSNCPTFPLNRRRSIKTDGGRIYASVSVETSLPTRPDDLVASIISKSGMCYIVRTLHHLVVAIGVQSDANFSKPMI</sequence>
<name>A0A8S0TVJ2_OLEEU</name>
<dbReference type="Proteomes" id="UP000594638">
    <property type="component" value="Unassembled WGS sequence"/>
</dbReference>
<reference evidence="2 3" key="1">
    <citation type="submission" date="2019-12" db="EMBL/GenBank/DDBJ databases">
        <authorList>
            <person name="Alioto T."/>
            <person name="Alioto T."/>
            <person name="Gomez Garrido J."/>
        </authorList>
    </citation>
    <scope>NUCLEOTIDE SEQUENCE [LARGE SCALE GENOMIC DNA]</scope>
</reference>
<dbReference type="Gramene" id="OE9A029080T1">
    <property type="protein sequence ID" value="OE9A029080C1"/>
    <property type="gene ID" value="OE9A029080"/>
</dbReference>
<proteinExistence type="predicted"/>
<dbReference type="EMBL" id="CACTIH010007331">
    <property type="protein sequence ID" value="CAA3009977.1"/>
    <property type="molecule type" value="Genomic_DNA"/>
</dbReference>
<evidence type="ECO:0000313" key="2">
    <source>
        <dbReference type="EMBL" id="CAA3009977.1"/>
    </source>
</evidence>
<keyword evidence="3" id="KW-1185">Reference proteome</keyword>
<evidence type="ECO:0000256" key="1">
    <source>
        <dbReference type="SAM" id="MobiDB-lite"/>
    </source>
</evidence>
<feature type="compositionally biased region" description="Basic and acidic residues" evidence="1">
    <location>
        <begin position="82"/>
        <end position="96"/>
    </location>
</feature>